<dbReference type="InterPro" id="IPR040314">
    <property type="entry name" value="DOP1"/>
</dbReference>
<dbReference type="PhylomeDB" id="B3S9J9"/>
<proteinExistence type="predicted"/>
<reference evidence="4 5" key="1">
    <citation type="journal article" date="2008" name="Nature">
        <title>The Trichoplax genome and the nature of placozoans.</title>
        <authorList>
            <person name="Srivastava M."/>
            <person name="Begovic E."/>
            <person name="Chapman J."/>
            <person name="Putnam N.H."/>
            <person name="Hellsten U."/>
            <person name="Kawashima T."/>
            <person name="Kuo A."/>
            <person name="Mitros T."/>
            <person name="Salamov A."/>
            <person name="Carpenter M.L."/>
            <person name="Signorovitch A.Y."/>
            <person name="Moreno M.A."/>
            <person name="Kamm K."/>
            <person name="Grimwood J."/>
            <person name="Schmutz J."/>
            <person name="Shapiro H."/>
            <person name="Grigoriev I.V."/>
            <person name="Buss L.W."/>
            <person name="Schierwater B."/>
            <person name="Dellaporta S.L."/>
            <person name="Rokhsar D.S."/>
        </authorList>
    </citation>
    <scope>NUCLEOTIDE SEQUENCE [LARGE SCALE GENOMIC DNA]</scope>
    <source>
        <strain evidence="4 5">Grell-BS-1999</strain>
    </source>
</reference>
<dbReference type="Pfam" id="PF24601">
    <property type="entry name" value="TPR_DOP1"/>
    <property type="match status" value="1"/>
</dbReference>
<dbReference type="KEGG" id="tad:TRIADDRAFT_31695"/>
<dbReference type="EMBL" id="DS985259">
    <property type="protein sequence ID" value="EDV20548.1"/>
    <property type="molecule type" value="Genomic_DNA"/>
</dbReference>
<dbReference type="RefSeq" id="XP_002116974.1">
    <property type="nucleotide sequence ID" value="XM_002116938.1"/>
</dbReference>
<feature type="domain" description="DOP1-like TPR" evidence="3">
    <location>
        <begin position="71"/>
        <end position="429"/>
    </location>
</feature>
<dbReference type="PANTHER" id="PTHR14042:SF24">
    <property type="entry name" value="PROTEIN DOPEY-1 HOMOLOG"/>
    <property type="match status" value="1"/>
</dbReference>
<keyword evidence="5" id="KW-1185">Reference proteome</keyword>
<dbReference type="STRING" id="10228.B3S9J9"/>
<dbReference type="eggNOG" id="KOG3613">
    <property type="taxonomic scope" value="Eukaryota"/>
</dbReference>
<dbReference type="GO" id="GO:0006895">
    <property type="term" value="P:Golgi to endosome transport"/>
    <property type="evidence" value="ECO:0007669"/>
    <property type="project" value="InterPro"/>
</dbReference>
<dbReference type="Proteomes" id="UP000009022">
    <property type="component" value="Unassembled WGS sequence"/>
</dbReference>
<dbReference type="OMA" id="NLMANDN"/>
<organism evidence="4 5">
    <name type="scientific">Trichoplax adhaerens</name>
    <name type="common">Trichoplax reptans</name>
    <dbReference type="NCBI Taxonomy" id="10228"/>
    <lineage>
        <taxon>Eukaryota</taxon>
        <taxon>Metazoa</taxon>
        <taxon>Placozoa</taxon>
        <taxon>Uniplacotomia</taxon>
        <taxon>Trichoplacea</taxon>
        <taxon>Trichoplacidae</taxon>
        <taxon>Trichoplax</taxon>
    </lineage>
</organism>
<feature type="domain" description="DOP1-like C-terminal" evidence="2">
    <location>
        <begin position="608"/>
        <end position="1017"/>
    </location>
</feature>
<sequence length="1064" mass="119154">MDTARRGTPVRRINSVVASLPETPIRAYSSTNNLPALQPLNEIRPEGLSRRHSFVVGTQNQNSNKRSESINLHFHRLLYMNLYDCERVLFMLRKIISIIKLRPRLFICTMATTAVGSGHTPQWELVQQLLWKHRQSLVGKGFGNLTTTAIPANVASATGRMQYLEVLVSITLYYIRSYFPKHLSEESQESMQANERVRMTAMELLSLVVSELGQVIESTGGSGFINYLKDMLNRCRMQKAVLCCLLASMEVESSNNNIYCSSEDNLAFQSQLLSLLHHLITLESRFANTTQPKTCTISFKMIHAILIGNKEEICSLTSPRYLHYIHGSGISAQPMFLASLLLALQSQSFLTLHCQWIQLITGCLPNLGSALGTVASATVNQICDTLEALFDCGDDEVMIPLHAVTGLPPDYCIILLEGLTTICHYCLLDSVYSHSNSLLSMLPWGMIIPTREGMAVVISRVMITFALISNQLDDDAIPADGGDISRKLLRQYVSQLTTPIAMNHCFVLISAIGYAWHMLSKPLIIDESNVLEQILPEASKEQLVLIDVIISIKALSIETVIENVKSIVKSVLSNKKQLASSGTSLEVDILSFFYHLSQRLPIASIQGCWQSVCNTIKECVQLSISNHGQFILLAILYTHVQKVPVVDDRKVLQERQDILQKLIQACSIIVGSALQQSTWLRRNLVVMAPSTSSTSGSRLSRSSESESSSKFSNPNEVTVQQNVQALTILAELLAPLIDIIFSSLEKDRVSSILSSLMNNVTPYLKNHCAYNASSYTASVKLLATLTNYQYTRRAWQKDVYDLFLDPNFFRMGSSSISGWRTIIDNLMANDNTAFRDMLNRINLSSTASLNLFTSRDQESEGCAQNLKRLSYVLFSGEIDQYQGFLPDIQERLADGLRLPLTPVVHEQIFFCFRILLMRMSPHHLTSLWPTIITELVQVLQIIEKALTIRDPASVKYHVHSICVFLLTLRLPNGIMLNDSAWLPLYLSACKLLDLALALPSDKLPQFQTYRWAFVTEEDYLTLARENSGKVSSFPLFTPCLEVMAGLLDEVSFYITAFIASSRFE</sequence>
<dbReference type="CTD" id="6758186"/>
<dbReference type="GO" id="GO:0005829">
    <property type="term" value="C:cytosol"/>
    <property type="evidence" value="ECO:0007669"/>
    <property type="project" value="GOC"/>
</dbReference>
<dbReference type="GeneID" id="6758186"/>
<feature type="compositionally biased region" description="Low complexity" evidence="1">
    <location>
        <begin position="690"/>
        <end position="709"/>
    </location>
</feature>
<dbReference type="HOGENOM" id="CLU_003733_0_0_1"/>
<dbReference type="InParanoid" id="B3S9J9"/>
<evidence type="ECO:0000259" key="3">
    <source>
        <dbReference type="Pfam" id="PF24601"/>
    </source>
</evidence>
<evidence type="ECO:0000313" key="5">
    <source>
        <dbReference type="Proteomes" id="UP000009022"/>
    </source>
</evidence>
<name>B3S9J9_TRIAD</name>
<protein>
    <recommendedName>
        <fullName evidence="6">Dopey N-terminal domain-containing protein</fullName>
    </recommendedName>
</protein>
<dbReference type="AlphaFoldDB" id="B3S9J9"/>
<feature type="region of interest" description="Disordered" evidence="1">
    <location>
        <begin position="690"/>
        <end position="714"/>
    </location>
</feature>
<dbReference type="OrthoDB" id="297643at2759"/>
<evidence type="ECO:0000259" key="2">
    <source>
        <dbReference type="Pfam" id="PF24598"/>
    </source>
</evidence>
<evidence type="ECO:0000313" key="4">
    <source>
        <dbReference type="EMBL" id="EDV20548.1"/>
    </source>
</evidence>
<dbReference type="Pfam" id="PF24598">
    <property type="entry name" value="DOP1_C"/>
    <property type="match status" value="1"/>
</dbReference>
<evidence type="ECO:0000256" key="1">
    <source>
        <dbReference type="SAM" id="MobiDB-lite"/>
    </source>
</evidence>
<dbReference type="InterPro" id="IPR056459">
    <property type="entry name" value="TPR_DOP1"/>
</dbReference>
<accession>B3S9J9</accession>
<evidence type="ECO:0008006" key="6">
    <source>
        <dbReference type="Google" id="ProtNLM"/>
    </source>
</evidence>
<dbReference type="PANTHER" id="PTHR14042">
    <property type="entry name" value="DOPEY-RELATED"/>
    <property type="match status" value="1"/>
</dbReference>
<gene>
    <name evidence="4" type="ORF">TRIADDRAFT_31695</name>
</gene>
<dbReference type="InterPro" id="IPR056457">
    <property type="entry name" value="DOP1_C"/>
</dbReference>